<dbReference type="GO" id="GO:0019104">
    <property type="term" value="F:DNA N-glycosylase activity"/>
    <property type="evidence" value="ECO:0007669"/>
    <property type="project" value="TreeGrafter"/>
</dbReference>
<evidence type="ECO:0000256" key="7">
    <source>
        <dbReference type="ARBA" id="ARBA00023014"/>
    </source>
</evidence>
<name>A0A1I1XBS8_9FLAO</name>
<keyword evidence="5" id="KW-0378">Hydrolase</keyword>
<dbReference type="GO" id="GO:0004519">
    <property type="term" value="F:endonuclease activity"/>
    <property type="evidence" value="ECO:0007669"/>
    <property type="project" value="UniProtKB-KW"/>
</dbReference>
<accession>A0A1I1XBS8</accession>
<comment type="cofactor">
    <cofactor evidence="1">
        <name>[4Fe-4S] cluster</name>
        <dbReference type="ChEBI" id="CHEBI:49883"/>
    </cofactor>
</comment>
<keyword evidence="10" id="KW-0456">Lyase</keyword>
<dbReference type="GO" id="GO:0016829">
    <property type="term" value="F:lyase activity"/>
    <property type="evidence" value="ECO:0007669"/>
    <property type="project" value="UniProtKB-KW"/>
</dbReference>
<dbReference type="RefSeq" id="WP_091498805.1">
    <property type="nucleotide sequence ID" value="NZ_FOMH01000019.1"/>
</dbReference>
<organism evidence="10 11">
    <name type="scientific">Flavobacterium phragmitis</name>
    <dbReference type="NCBI Taxonomy" id="739143"/>
    <lineage>
        <taxon>Bacteria</taxon>
        <taxon>Pseudomonadati</taxon>
        <taxon>Bacteroidota</taxon>
        <taxon>Flavobacteriia</taxon>
        <taxon>Flavobacteriales</taxon>
        <taxon>Flavobacteriaceae</taxon>
        <taxon>Flavobacterium</taxon>
    </lineage>
</organism>
<dbReference type="InterPro" id="IPR011257">
    <property type="entry name" value="DNA_glycosylase"/>
</dbReference>
<sequence>MDLFGETSNWETKLKPILKKYKGKSHPLEYKNTYQLLVMVILSAQDSDANINKIAPNIFEKFPTLKSLSKTNLETFIPYINKVRNYPTKAQWLLDIAQTIKDDKDIPLSMSGLTALKGVGRKSANVILRETQQAAEGIIADLHVIRVAPRIGIIKESKDGNKVEKDLMQALPKNIWSEIGMAISFLGRETCRPKPKCEECLLNDICLYYSIEYQKK</sequence>
<dbReference type="SUPFAM" id="SSF48150">
    <property type="entry name" value="DNA-glycosylase"/>
    <property type="match status" value="1"/>
</dbReference>
<protein>
    <submittedName>
        <fullName evidence="10">DNA-(Apurinic or apyrimidinic site) lyase /endonuclease III</fullName>
    </submittedName>
</protein>
<dbReference type="SMART" id="SM00525">
    <property type="entry name" value="FES"/>
    <property type="match status" value="1"/>
</dbReference>
<dbReference type="PANTHER" id="PTHR10359:SF18">
    <property type="entry name" value="ENDONUCLEASE III"/>
    <property type="match status" value="1"/>
</dbReference>
<dbReference type="GO" id="GO:0046872">
    <property type="term" value="F:metal ion binding"/>
    <property type="evidence" value="ECO:0007669"/>
    <property type="project" value="UniProtKB-KW"/>
</dbReference>
<dbReference type="OrthoDB" id="9800977at2"/>
<dbReference type="Gene3D" id="1.10.1670.10">
    <property type="entry name" value="Helix-hairpin-Helix base-excision DNA repair enzymes (C-terminal)"/>
    <property type="match status" value="1"/>
</dbReference>
<gene>
    <name evidence="10" type="ORF">SAMN05216297_1197</name>
</gene>
<dbReference type="PIRSF" id="PIRSF001435">
    <property type="entry name" value="Nth"/>
    <property type="match status" value="1"/>
</dbReference>
<dbReference type="Proteomes" id="UP000199672">
    <property type="component" value="Unassembled WGS sequence"/>
</dbReference>
<dbReference type="Gene3D" id="1.10.340.30">
    <property type="entry name" value="Hypothetical protein, domain 2"/>
    <property type="match status" value="1"/>
</dbReference>
<keyword evidence="2" id="KW-0004">4Fe-4S</keyword>
<dbReference type="PANTHER" id="PTHR10359">
    <property type="entry name" value="A/G-SPECIFIC ADENINE GLYCOSYLASE/ENDONUCLEASE III"/>
    <property type="match status" value="1"/>
</dbReference>
<feature type="domain" description="HhH-GPD" evidence="9">
    <location>
        <begin position="42"/>
        <end position="189"/>
    </location>
</feature>
<dbReference type="CDD" id="cd00056">
    <property type="entry name" value="ENDO3c"/>
    <property type="match status" value="1"/>
</dbReference>
<proteinExistence type="predicted"/>
<evidence type="ECO:0000256" key="5">
    <source>
        <dbReference type="ARBA" id="ARBA00022801"/>
    </source>
</evidence>
<keyword evidence="11" id="KW-1185">Reference proteome</keyword>
<dbReference type="Pfam" id="PF00730">
    <property type="entry name" value="HhH-GPD"/>
    <property type="match status" value="1"/>
</dbReference>
<dbReference type="InterPro" id="IPR003265">
    <property type="entry name" value="HhH-GPD_domain"/>
</dbReference>
<dbReference type="InterPro" id="IPR023170">
    <property type="entry name" value="HhH_base_excis_C"/>
</dbReference>
<dbReference type="EMBL" id="FOMH01000019">
    <property type="protein sequence ID" value="SFE04854.1"/>
    <property type="molecule type" value="Genomic_DNA"/>
</dbReference>
<keyword evidence="8" id="KW-0326">Glycosidase</keyword>
<keyword evidence="6" id="KW-0408">Iron</keyword>
<evidence type="ECO:0000313" key="11">
    <source>
        <dbReference type="Proteomes" id="UP000199672"/>
    </source>
</evidence>
<dbReference type="SMART" id="SM00478">
    <property type="entry name" value="ENDO3c"/>
    <property type="match status" value="1"/>
</dbReference>
<keyword evidence="3" id="KW-0479">Metal-binding</keyword>
<dbReference type="GO" id="GO:0051539">
    <property type="term" value="F:4 iron, 4 sulfur cluster binding"/>
    <property type="evidence" value="ECO:0007669"/>
    <property type="project" value="UniProtKB-KW"/>
</dbReference>
<evidence type="ECO:0000256" key="3">
    <source>
        <dbReference type="ARBA" id="ARBA00022723"/>
    </source>
</evidence>
<evidence type="ECO:0000256" key="4">
    <source>
        <dbReference type="ARBA" id="ARBA00022763"/>
    </source>
</evidence>
<evidence type="ECO:0000259" key="9">
    <source>
        <dbReference type="SMART" id="SM00478"/>
    </source>
</evidence>
<keyword evidence="10" id="KW-0255">Endonuclease</keyword>
<evidence type="ECO:0000256" key="2">
    <source>
        <dbReference type="ARBA" id="ARBA00022485"/>
    </source>
</evidence>
<keyword evidence="10" id="KW-0540">Nuclease</keyword>
<evidence type="ECO:0000313" key="10">
    <source>
        <dbReference type="EMBL" id="SFE04854.1"/>
    </source>
</evidence>
<evidence type="ECO:0000256" key="8">
    <source>
        <dbReference type="ARBA" id="ARBA00023295"/>
    </source>
</evidence>
<dbReference type="STRING" id="739143.SAMN05216297_1197"/>
<evidence type="ECO:0000256" key="6">
    <source>
        <dbReference type="ARBA" id="ARBA00023004"/>
    </source>
</evidence>
<keyword evidence="7" id="KW-0411">Iron-sulfur</keyword>
<keyword evidence="4" id="KW-0227">DNA damage</keyword>
<dbReference type="AlphaFoldDB" id="A0A1I1XBS8"/>
<dbReference type="GO" id="GO:0006285">
    <property type="term" value="P:base-excision repair, AP site formation"/>
    <property type="evidence" value="ECO:0007669"/>
    <property type="project" value="TreeGrafter"/>
</dbReference>
<reference evidence="11" key="1">
    <citation type="submission" date="2016-10" db="EMBL/GenBank/DDBJ databases">
        <authorList>
            <person name="Varghese N."/>
            <person name="Submissions S."/>
        </authorList>
    </citation>
    <scope>NUCLEOTIDE SEQUENCE [LARGE SCALE GENOMIC DNA]</scope>
    <source>
        <strain evidence="11">CGMCC 1.10370</strain>
    </source>
</reference>
<evidence type="ECO:0000256" key="1">
    <source>
        <dbReference type="ARBA" id="ARBA00001966"/>
    </source>
</evidence>
<dbReference type="InterPro" id="IPR003651">
    <property type="entry name" value="Endonuclease3_FeS-loop_motif"/>
</dbReference>